<evidence type="ECO:0000256" key="4">
    <source>
        <dbReference type="ARBA" id="ARBA00022801"/>
    </source>
</evidence>
<evidence type="ECO:0000313" key="8">
    <source>
        <dbReference type="EMBL" id="KAF5595301.1"/>
    </source>
</evidence>
<reference evidence="8 9" key="1">
    <citation type="submission" date="2020-05" db="EMBL/GenBank/DDBJ databases">
        <title>Identification and distribution of gene clusters putatively required for synthesis of sphingolipid metabolism inhibitors in phylogenetically diverse species of the filamentous fungus Fusarium.</title>
        <authorList>
            <person name="Kim H.-S."/>
            <person name="Busman M."/>
            <person name="Brown D.W."/>
            <person name="Divon H."/>
            <person name="Uhlig S."/>
            <person name="Proctor R.H."/>
        </authorList>
    </citation>
    <scope>NUCLEOTIDE SEQUENCE [LARGE SCALE GENOMIC DNA]</scope>
    <source>
        <strain evidence="8 9">NRRL 66333</strain>
    </source>
</reference>
<dbReference type="Pfam" id="PF07519">
    <property type="entry name" value="Tannase"/>
    <property type="match status" value="1"/>
</dbReference>
<keyword evidence="2" id="KW-0119">Carbohydrate metabolism</keyword>
<sequence>MIVFAGWADPNIAPKGTLKHVEAHAEGTLGKGHTIAENDFVKLVMIPGGGHCGSNIAKYPSVPTKYDFSPAIAGWVETGSAPLKGIRSWDPIDGNLRSRRLCTWPRLLSTMGKGTWTIGRATSLHRMTKLFKV</sequence>
<keyword evidence="9" id="KW-1185">Reference proteome</keyword>
<keyword evidence="4 7" id="KW-0378">Hydrolase</keyword>
<organism evidence="8 9">
    <name type="scientific">Gibberella subglutinans</name>
    <name type="common">Fusarium subglutinans</name>
    <dbReference type="NCBI Taxonomy" id="42677"/>
    <lineage>
        <taxon>Eukaryota</taxon>
        <taxon>Fungi</taxon>
        <taxon>Dikarya</taxon>
        <taxon>Ascomycota</taxon>
        <taxon>Pezizomycotina</taxon>
        <taxon>Sordariomycetes</taxon>
        <taxon>Hypocreomycetidae</taxon>
        <taxon>Hypocreales</taxon>
        <taxon>Nectriaceae</taxon>
        <taxon>Fusarium</taxon>
        <taxon>Fusarium fujikuroi species complex</taxon>
    </lineage>
</organism>
<keyword evidence="2" id="KW-0858">Xylan degradation</keyword>
<dbReference type="GO" id="GO:0030600">
    <property type="term" value="F:feruloyl esterase activity"/>
    <property type="evidence" value="ECO:0007669"/>
    <property type="project" value="UniProtKB-EC"/>
</dbReference>
<evidence type="ECO:0000256" key="7">
    <source>
        <dbReference type="RuleBase" id="RU361238"/>
    </source>
</evidence>
<comment type="catalytic activity">
    <reaction evidence="6">
        <text>feruloyl-polysaccharide + H2O = ferulate + polysaccharide.</text>
        <dbReference type="EC" id="3.1.1.73"/>
    </reaction>
</comment>
<evidence type="ECO:0000313" key="9">
    <source>
        <dbReference type="Proteomes" id="UP000547976"/>
    </source>
</evidence>
<keyword evidence="1" id="KW-0719">Serine esterase</keyword>
<keyword evidence="5" id="KW-1015">Disulfide bond</keyword>
<gene>
    <name evidence="8" type="ORF">FSUBG_9201</name>
</gene>
<evidence type="ECO:0000256" key="1">
    <source>
        <dbReference type="ARBA" id="ARBA00022487"/>
    </source>
</evidence>
<dbReference type="Proteomes" id="UP000547976">
    <property type="component" value="Unassembled WGS sequence"/>
</dbReference>
<dbReference type="AlphaFoldDB" id="A0A8H5PEF1"/>
<dbReference type="RefSeq" id="XP_036535343.1">
    <property type="nucleotide sequence ID" value="XM_036687689.1"/>
</dbReference>
<evidence type="ECO:0000256" key="6">
    <source>
        <dbReference type="ARBA" id="ARBA00034075"/>
    </source>
</evidence>
<comment type="similarity">
    <text evidence="7">Belongs to the tannase family.</text>
</comment>
<accession>A0A8H5PEF1</accession>
<dbReference type="PANTHER" id="PTHR33938">
    <property type="entry name" value="FERULOYL ESTERASE B-RELATED"/>
    <property type="match status" value="1"/>
</dbReference>
<dbReference type="InterPro" id="IPR011118">
    <property type="entry name" value="Tannase/feruloyl_esterase"/>
</dbReference>
<protein>
    <recommendedName>
        <fullName evidence="7">Carboxylic ester hydrolase</fullName>
        <ecNumber evidence="7">3.1.1.-</ecNumber>
    </recommendedName>
</protein>
<evidence type="ECO:0000256" key="5">
    <source>
        <dbReference type="ARBA" id="ARBA00023157"/>
    </source>
</evidence>
<dbReference type="GO" id="GO:0045493">
    <property type="term" value="P:xylan catabolic process"/>
    <property type="evidence" value="ECO:0007669"/>
    <property type="project" value="UniProtKB-KW"/>
</dbReference>
<dbReference type="EMBL" id="JAAOAV010000137">
    <property type="protein sequence ID" value="KAF5595301.1"/>
    <property type="molecule type" value="Genomic_DNA"/>
</dbReference>
<name>A0A8H5PEF1_GIBSU</name>
<comment type="caution">
    <text evidence="8">The sequence shown here is derived from an EMBL/GenBank/DDBJ whole genome shotgun (WGS) entry which is preliminary data.</text>
</comment>
<dbReference type="OrthoDB" id="3039123at2759"/>
<keyword evidence="2" id="KW-0624">Polysaccharide degradation</keyword>
<keyword evidence="3" id="KW-0732">Signal</keyword>
<dbReference type="PANTHER" id="PTHR33938:SF15">
    <property type="entry name" value="FERULOYL ESTERASE B-RELATED"/>
    <property type="match status" value="1"/>
</dbReference>
<evidence type="ECO:0000256" key="3">
    <source>
        <dbReference type="ARBA" id="ARBA00022729"/>
    </source>
</evidence>
<dbReference type="EC" id="3.1.1.-" evidence="7"/>
<evidence type="ECO:0000256" key="2">
    <source>
        <dbReference type="ARBA" id="ARBA00022651"/>
    </source>
</evidence>
<proteinExistence type="inferred from homology"/>
<dbReference type="GeneID" id="59322407"/>